<evidence type="ECO:0000256" key="2">
    <source>
        <dbReference type="ARBA" id="ARBA00022692"/>
    </source>
</evidence>
<comment type="subcellular location">
    <subcellularLocation>
        <location evidence="1">Membrane</location>
    </subcellularLocation>
</comment>
<dbReference type="Pfam" id="PF04505">
    <property type="entry name" value="CD225"/>
    <property type="match status" value="1"/>
</dbReference>
<dbReference type="AlphaFoldDB" id="C9LGH8"/>
<gene>
    <name evidence="8" type="ORF">GCWU000325_01321</name>
</gene>
<evidence type="ECO:0000256" key="1">
    <source>
        <dbReference type="ARBA" id="ARBA00004370"/>
    </source>
</evidence>
<dbReference type="InterPro" id="IPR007593">
    <property type="entry name" value="CD225/Dispanin_fam"/>
</dbReference>
<proteinExistence type="predicted"/>
<dbReference type="GO" id="GO:0016020">
    <property type="term" value="C:membrane"/>
    <property type="evidence" value="ECO:0007669"/>
    <property type="project" value="UniProtKB-SubCell"/>
</dbReference>
<keyword evidence="2 6" id="KW-0812">Transmembrane</keyword>
<dbReference type="InterPro" id="IPR025640">
    <property type="entry name" value="GYF_2"/>
</dbReference>
<dbReference type="PANTHER" id="PTHR14948:SF25">
    <property type="entry name" value="DUF4190 DOMAIN-CONTAINING PROTEIN"/>
    <property type="match status" value="1"/>
</dbReference>
<reference evidence="8" key="1">
    <citation type="submission" date="2009-09" db="EMBL/GenBank/DDBJ databases">
        <authorList>
            <person name="Weinstock G."/>
            <person name="Sodergren E."/>
            <person name="Clifton S."/>
            <person name="Fulton L."/>
            <person name="Fulton B."/>
            <person name="Courtney L."/>
            <person name="Fronick C."/>
            <person name="Harrison M."/>
            <person name="Strong C."/>
            <person name="Farmer C."/>
            <person name="Delahaunty K."/>
            <person name="Markovic C."/>
            <person name="Hall O."/>
            <person name="Minx P."/>
            <person name="Tomlinson C."/>
            <person name="Mitreva M."/>
            <person name="Nelson J."/>
            <person name="Hou S."/>
            <person name="Wollam A."/>
            <person name="Pepin K.H."/>
            <person name="Johnson M."/>
            <person name="Bhonagiri V."/>
            <person name="Nash W.E."/>
            <person name="Warren W."/>
            <person name="Chinwalla A."/>
            <person name="Mardis E.R."/>
            <person name="Wilson R.K."/>
        </authorList>
    </citation>
    <scope>NUCLEOTIDE SEQUENCE [LARGE SCALE GENOMIC DNA]</scope>
    <source>
        <strain evidence="8">ATCC 51259</strain>
    </source>
</reference>
<dbReference type="InterPro" id="IPR051423">
    <property type="entry name" value="CD225/Dispanin"/>
</dbReference>
<sequence length="213" mass="23063">MKQYYYVDGNNQQQGPIDAAQLPSFGVTTKTLVWCEGMANWQAAGEIPELASFFAAKQPEIPAQPQMQPGTPAQPQMQPGTPAQPQMQPQAQPQVQPQTMNINNFQQTQQPMNTQPPFQQPNNQQMPPQPDNYLVWAILVTVLCCLPLGVASIIYSVKVGSLYAQGDYNGAVDASQKAKKFAMIGGIGGLVFIIIYVIFMVIAGAGAAMSGMQ</sequence>
<evidence type="ECO:0000259" key="7">
    <source>
        <dbReference type="Pfam" id="PF14237"/>
    </source>
</evidence>
<feature type="compositionally biased region" description="Low complexity" evidence="5">
    <location>
        <begin position="63"/>
        <end position="89"/>
    </location>
</feature>
<evidence type="ECO:0000256" key="4">
    <source>
        <dbReference type="ARBA" id="ARBA00023136"/>
    </source>
</evidence>
<evidence type="ECO:0000256" key="5">
    <source>
        <dbReference type="SAM" id="MobiDB-lite"/>
    </source>
</evidence>
<protein>
    <submittedName>
        <fullName evidence="8">Interferon-induced transmembrane protein</fullName>
    </submittedName>
</protein>
<dbReference type="eggNOG" id="COG4640">
    <property type="taxonomic scope" value="Bacteria"/>
</dbReference>
<dbReference type="PANTHER" id="PTHR14948">
    <property type="entry name" value="NG5"/>
    <property type="match status" value="1"/>
</dbReference>
<accession>C9LGH8</accession>
<evidence type="ECO:0000313" key="9">
    <source>
        <dbReference type="Proteomes" id="UP000003460"/>
    </source>
</evidence>
<evidence type="ECO:0000256" key="6">
    <source>
        <dbReference type="SAM" id="Phobius"/>
    </source>
</evidence>
<evidence type="ECO:0000256" key="3">
    <source>
        <dbReference type="ARBA" id="ARBA00022989"/>
    </source>
</evidence>
<name>C9LGH8_9BACT</name>
<dbReference type="HOGENOM" id="CLU_125968_0_0_10"/>
<comment type="caution">
    <text evidence="8">The sequence shown here is derived from an EMBL/GenBank/DDBJ whole genome shotgun (WGS) entry which is preliminary data.</text>
</comment>
<dbReference type="Pfam" id="PF14237">
    <property type="entry name" value="GYF_2"/>
    <property type="match status" value="1"/>
</dbReference>
<organism evidence="8 9">
    <name type="scientific">Alloprevotella tannerae ATCC 51259</name>
    <dbReference type="NCBI Taxonomy" id="626522"/>
    <lineage>
        <taxon>Bacteria</taxon>
        <taxon>Pseudomonadati</taxon>
        <taxon>Bacteroidota</taxon>
        <taxon>Bacteroidia</taxon>
        <taxon>Bacteroidales</taxon>
        <taxon>Prevotellaceae</taxon>
        <taxon>Alloprevotella</taxon>
    </lineage>
</organism>
<dbReference type="RefSeq" id="WP_006255094.1">
    <property type="nucleotide sequence ID" value="NZ_GG700642.1"/>
</dbReference>
<keyword evidence="4 6" id="KW-0472">Membrane</keyword>
<dbReference type="OrthoDB" id="9815705at2"/>
<evidence type="ECO:0000313" key="8">
    <source>
        <dbReference type="EMBL" id="EEX71786.1"/>
    </source>
</evidence>
<dbReference type="Proteomes" id="UP000003460">
    <property type="component" value="Unassembled WGS sequence"/>
</dbReference>
<feature type="transmembrane region" description="Helical" evidence="6">
    <location>
        <begin position="133"/>
        <end position="155"/>
    </location>
</feature>
<feature type="region of interest" description="Disordered" evidence="5">
    <location>
        <begin position="62"/>
        <end position="89"/>
    </location>
</feature>
<dbReference type="GeneID" id="84577548"/>
<feature type="domain" description="GYF" evidence="7">
    <location>
        <begin position="4"/>
        <end position="50"/>
    </location>
</feature>
<keyword evidence="3 6" id="KW-1133">Transmembrane helix</keyword>
<dbReference type="EMBL" id="ACIJ02000018">
    <property type="protein sequence ID" value="EEX71786.1"/>
    <property type="molecule type" value="Genomic_DNA"/>
</dbReference>
<keyword evidence="9" id="KW-1185">Reference proteome</keyword>
<dbReference type="STRING" id="626522.GCWU000325_01321"/>
<feature type="transmembrane region" description="Helical" evidence="6">
    <location>
        <begin position="181"/>
        <end position="208"/>
    </location>
</feature>